<dbReference type="InterPro" id="IPR034268">
    <property type="entry name" value="RBM25_RRM"/>
</dbReference>
<feature type="region of interest" description="Disordered" evidence="3">
    <location>
        <begin position="145"/>
        <end position="432"/>
    </location>
</feature>
<evidence type="ECO:0000259" key="4">
    <source>
        <dbReference type="PROSITE" id="PS50102"/>
    </source>
</evidence>
<dbReference type="CDD" id="cd12446">
    <property type="entry name" value="RRM_RBM25"/>
    <property type="match status" value="1"/>
</dbReference>
<keyword evidence="1" id="KW-0507">mRNA processing</keyword>
<feature type="region of interest" description="Disordered" evidence="3">
    <location>
        <begin position="609"/>
        <end position="671"/>
    </location>
</feature>
<evidence type="ECO:0000259" key="5">
    <source>
        <dbReference type="PROSITE" id="PS51025"/>
    </source>
</evidence>
<dbReference type="Pfam" id="PF00076">
    <property type="entry name" value="RRM_1"/>
    <property type="match status" value="1"/>
</dbReference>
<dbReference type="SMART" id="SM00311">
    <property type="entry name" value="PWI"/>
    <property type="match status" value="1"/>
</dbReference>
<evidence type="ECO:0000256" key="1">
    <source>
        <dbReference type="ARBA" id="ARBA00022664"/>
    </source>
</evidence>
<name>A0AAP0RID3_LIQFO</name>
<feature type="compositionally biased region" description="Basic and acidic residues" evidence="3">
    <location>
        <begin position="610"/>
        <end position="671"/>
    </location>
</feature>
<feature type="compositionally biased region" description="Basic and acidic residues" evidence="3">
    <location>
        <begin position="255"/>
        <end position="274"/>
    </location>
</feature>
<dbReference type="Proteomes" id="UP001415857">
    <property type="component" value="Unassembled WGS sequence"/>
</dbReference>
<feature type="region of interest" description="Disordered" evidence="3">
    <location>
        <begin position="489"/>
        <end position="543"/>
    </location>
</feature>
<feature type="compositionally biased region" description="Basic and acidic residues" evidence="3">
    <location>
        <begin position="410"/>
        <end position="432"/>
    </location>
</feature>
<feature type="compositionally biased region" description="Basic and acidic residues" evidence="3">
    <location>
        <begin position="496"/>
        <end position="505"/>
    </location>
</feature>
<evidence type="ECO:0000313" key="7">
    <source>
        <dbReference type="Proteomes" id="UP001415857"/>
    </source>
</evidence>
<dbReference type="FunFam" id="1.20.1390.10:FF:000008">
    <property type="entry name" value="RNA Binding Motif protein homolog"/>
    <property type="match status" value="1"/>
</dbReference>
<dbReference type="InterPro" id="IPR035979">
    <property type="entry name" value="RBD_domain_sf"/>
</dbReference>
<dbReference type="EMBL" id="JBBPBK010000010">
    <property type="protein sequence ID" value="KAK9277618.1"/>
    <property type="molecule type" value="Genomic_DNA"/>
</dbReference>
<dbReference type="InterPro" id="IPR000504">
    <property type="entry name" value="RRM_dom"/>
</dbReference>
<dbReference type="PROSITE" id="PS51025">
    <property type="entry name" value="PWI"/>
    <property type="match status" value="1"/>
</dbReference>
<feature type="compositionally biased region" description="Basic and acidic residues" evidence="3">
    <location>
        <begin position="145"/>
        <end position="196"/>
    </location>
</feature>
<feature type="domain" description="PWI" evidence="5">
    <location>
        <begin position="690"/>
        <end position="787"/>
    </location>
</feature>
<dbReference type="GO" id="GO:0003723">
    <property type="term" value="F:RNA binding"/>
    <property type="evidence" value="ECO:0007669"/>
    <property type="project" value="UniProtKB-UniRule"/>
</dbReference>
<dbReference type="InterPro" id="IPR036483">
    <property type="entry name" value="PWI_dom_sf"/>
</dbReference>
<dbReference type="InterPro" id="IPR002483">
    <property type="entry name" value="PWI_dom"/>
</dbReference>
<feature type="compositionally biased region" description="Polar residues" evidence="3">
    <location>
        <begin position="509"/>
        <end position="532"/>
    </location>
</feature>
<keyword evidence="7" id="KW-1185">Reference proteome</keyword>
<accession>A0AAP0RID3</accession>
<feature type="compositionally biased region" description="Basic and acidic residues" evidence="3">
    <location>
        <begin position="210"/>
        <end position="228"/>
    </location>
</feature>
<dbReference type="InterPro" id="IPR053294">
    <property type="entry name" value="RBM_PWI_domain"/>
</dbReference>
<dbReference type="Pfam" id="PF01480">
    <property type="entry name" value="PWI"/>
    <property type="match status" value="1"/>
</dbReference>
<dbReference type="PROSITE" id="PS50102">
    <property type="entry name" value="RRM"/>
    <property type="match status" value="1"/>
</dbReference>
<dbReference type="SUPFAM" id="SSF101233">
    <property type="entry name" value="PWI domain"/>
    <property type="match status" value="1"/>
</dbReference>
<feature type="compositionally biased region" description="Pro residues" evidence="3">
    <location>
        <begin position="231"/>
        <end position="241"/>
    </location>
</feature>
<evidence type="ECO:0000256" key="3">
    <source>
        <dbReference type="SAM" id="MobiDB-lite"/>
    </source>
</evidence>
<feature type="domain" description="RRM" evidence="4">
    <location>
        <begin position="55"/>
        <end position="135"/>
    </location>
</feature>
<reference evidence="6 7" key="1">
    <citation type="journal article" date="2024" name="Plant J.">
        <title>Genome sequences and population genomics reveal climatic adaptation and genomic divergence between two closely related sweetgum species.</title>
        <authorList>
            <person name="Xu W.Q."/>
            <person name="Ren C.Q."/>
            <person name="Zhang X.Y."/>
            <person name="Comes H.P."/>
            <person name="Liu X.H."/>
            <person name="Li Y.G."/>
            <person name="Kettle C.J."/>
            <person name="Jalonen R."/>
            <person name="Gaisberger H."/>
            <person name="Ma Y.Z."/>
            <person name="Qiu Y.X."/>
        </authorList>
    </citation>
    <scope>NUCLEOTIDE SEQUENCE [LARGE SCALE GENOMIC DNA]</scope>
    <source>
        <strain evidence="6">Hangzhou</strain>
    </source>
</reference>
<dbReference type="GO" id="GO:0006397">
    <property type="term" value="P:mRNA processing"/>
    <property type="evidence" value="ECO:0007669"/>
    <property type="project" value="UniProtKB-KW"/>
</dbReference>
<feature type="compositionally biased region" description="Basic and acidic residues" evidence="3">
    <location>
        <begin position="285"/>
        <end position="385"/>
    </location>
</feature>
<dbReference type="InterPro" id="IPR012677">
    <property type="entry name" value="Nucleotide-bd_a/b_plait_sf"/>
</dbReference>
<dbReference type="SMART" id="SM00360">
    <property type="entry name" value="RRM"/>
    <property type="match status" value="1"/>
</dbReference>
<evidence type="ECO:0008006" key="8">
    <source>
        <dbReference type="Google" id="ProtNLM"/>
    </source>
</evidence>
<evidence type="ECO:0000313" key="6">
    <source>
        <dbReference type="EMBL" id="KAK9277618.1"/>
    </source>
</evidence>
<dbReference type="Gene3D" id="1.20.1390.10">
    <property type="entry name" value="PWI domain"/>
    <property type="match status" value="1"/>
</dbReference>
<evidence type="ECO:0000256" key="2">
    <source>
        <dbReference type="PROSITE-ProRule" id="PRU00176"/>
    </source>
</evidence>
<comment type="caution">
    <text evidence="6">The sequence shown here is derived from an EMBL/GenBank/DDBJ whole genome shotgun (WGS) entry which is preliminary data.</text>
</comment>
<dbReference type="SUPFAM" id="SSF54928">
    <property type="entry name" value="RNA-binding domain, RBD"/>
    <property type="match status" value="1"/>
</dbReference>
<proteinExistence type="predicted"/>
<dbReference type="Gene3D" id="3.30.70.330">
    <property type="match status" value="1"/>
</dbReference>
<dbReference type="AlphaFoldDB" id="A0AAP0RID3"/>
<organism evidence="6 7">
    <name type="scientific">Liquidambar formosana</name>
    <name type="common">Formosan gum</name>
    <dbReference type="NCBI Taxonomy" id="63359"/>
    <lineage>
        <taxon>Eukaryota</taxon>
        <taxon>Viridiplantae</taxon>
        <taxon>Streptophyta</taxon>
        <taxon>Embryophyta</taxon>
        <taxon>Tracheophyta</taxon>
        <taxon>Spermatophyta</taxon>
        <taxon>Magnoliopsida</taxon>
        <taxon>eudicotyledons</taxon>
        <taxon>Gunneridae</taxon>
        <taxon>Pentapetalae</taxon>
        <taxon>Saxifragales</taxon>
        <taxon>Altingiaceae</taxon>
        <taxon>Liquidambar</taxon>
    </lineage>
</organism>
<dbReference type="PANTHER" id="PTHR47334:SF2">
    <property type="entry name" value="RNA-BINDING MOTIF PROTEIN 25"/>
    <property type="match status" value="1"/>
</dbReference>
<protein>
    <recommendedName>
        <fullName evidence="8">RNA-binding protein 25</fullName>
    </recommendedName>
</protein>
<dbReference type="PANTHER" id="PTHR47334">
    <property type="entry name" value="SPLICING FACTOR PWI DOMAIN-CONTAINING PROTEIN / RNA RECOGNITION MOTIF (RRM)-CONTAINING PROTEIN"/>
    <property type="match status" value="1"/>
</dbReference>
<gene>
    <name evidence="6" type="ORF">L1049_007164</name>
</gene>
<sequence>MVRPAFPPRPPGAMGMLPVLSRPPVPGIHGVRPIIPPVIRPAVIPIVTPAEKPQTTVYVGKISPTVENDFMLSLLRLCGPVKSWKRAQDPTDGTPRGFGFCEFESAEGVLRALRLLSKLNVDGQELVLNVNQATREYLERYVEKKTENSKKLKETEAEGVKKEEESAPGPDRNEPLKPSMEDLKKDENDSGNKENQDTANFGIVTDEDREADREALDKLTSMMEERFKTKPLPPPPPPPQAPGDGSGNSNWELPTKSRDGDSDVDIMRNDATEDKNDDDTTSENKLSEHDRPETSSPDRSRRYDRRSRDIDNRERDLKREKEREFERLERETQRERDRKERERERKIQEAERAEREYKERVREWESRERDREKQRQHEKEREKERERKRKKEIKDDESDDEDSRKRMRRGALEEKRRKRLREKEEDWADKVKEEEEIAEAQRRAIEEQQQQQQQQQQKDALKLLSGHVINGTEKIMVEETHVEIKDETVEQADEGDSGHGNHIGDRILQNGNGDESTMATVSSSDTRQSSNVPARKLGFGLVGSGKRTAVPSVFYEEEDDDAQKEKKMRPLVPIDYSTEELQAVQLSNNVAAPPNLAAAAEFAKRISHVNPREEKLDTERERSRRSHDRSSHRDKDRNDEDINRTRDENREKILDRDRDREHGADKLKTPDNKKLLDAKQLIDMIPKTKEELFSYEIDWAVYDKHELHERMRPWISKKITEFLGEEETTLVDYIVSSTQEHVKASQMLELLQTILDDEAEMFVLKMWRMLIFEIKKVETGLSLSVLRGM</sequence>
<keyword evidence="2" id="KW-0694">RNA-binding</keyword>